<keyword evidence="9" id="KW-0472">Membrane</keyword>
<evidence type="ECO:0000256" key="6">
    <source>
        <dbReference type="ARBA" id="ARBA00022777"/>
    </source>
</evidence>
<keyword evidence="12" id="KW-1185">Reference proteome</keyword>
<evidence type="ECO:0000256" key="1">
    <source>
        <dbReference type="ARBA" id="ARBA00000085"/>
    </source>
</evidence>
<dbReference type="AlphaFoldDB" id="A0A1D7TN80"/>
<dbReference type="PROSITE" id="PS50109">
    <property type="entry name" value="HIS_KIN"/>
    <property type="match status" value="1"/>
</dbReference>
<keyword evidence="3" id="KW-0597">Phosphoprotein</keyword>
<dbReference type="CDD" id="cd00082">
    <property type="entry name" value="HisKA"/>
    <property type="match status" value="1"/>
</dbReference>
<dbReference type="RefSeq" id="WP_069478981.1">
    <property type="nucleotide sequence ID" value="NZ_CP017111.1"/>
</dbReference>
<dbReference type="PATRIC" id="fig|1193502.14.peg.2723"/>
<dbReference type="InterPro" id="IPR004358">
    <property type="entry name" value="Sig_transdc_His_kin-like_C"/>
</dbReference>
<evidence type="ECO:0000256" key="2">
    <source>
        <dbReference type="ARBA" id="ARBA00012438"/>
    </source>
</evidence>
<dbReference type="Gene3D" id="3.30.565.10">
    <property type="entry name" value="Histidine kinase-like ATPase, C-terminal domain"/>
    <property type="match status" value="1"/>
</dbReference>
<sequence length="543" mass="63086">MTFVEFINQKLETIKFSNKTKILIFIILSGTMTIGFLMFVSIFALKYDYETLFQKHTQPQVDLEEIKDNYRVNIAETLRDIKERQISNDDAIEVIYLAQQIIHKQWNSYQFATNRQIGGLPYLASRWLSLFLVMPDIPEKTIFQKGIVDKISVKMQSIDSKINTMLELLKYSKTEQASFLIDDIMLEANSLNIYLSSLITTHLKQAITEKQVNDSLFQTSTIMLILLIGMIFFFITMVLFIIINHFKNLHNYLEENILIKTKELRDLNDSLELRIKREVENSRKKDNIMFQQARLASLGEMLQNIAHQWRQPLGSLMMIIQSFESKFLAGKLDEPFIASRVKDAQLLSSNMSDTLEDFRTFFNPNKSKKAFRIKEVIQKAVDLSKYQLEREEITLALFIKDDLEVFGFKNELIHVLLNLIGNSKDILASKSEQMDKIIHIIAKQNEERIFINVIDNGGGIKSDIIPKVFDPYFTTKHKSVGTGIGLYMSKQMVEKHMHGKITCKNIRHKLSTKFLWACTMFTIEIPKNYINTNEGDDDEQAQF</sequence>
<feature type="transmembrane region" description="Helical" evidence="9">
    <location>
        <begin position="22"/>
        <end position="45"/>
    </location>
</feature>
<dbReference type="GO" id="GO:0000155">
    <property type="term" value="F:phosphorelay sensor kinase activity"/>
    <property type="evidence" value="ECO:0007669"/>
    <property type="project" value="InterPro"/>
</dbReference>
<gene>
    <name evidence="11" type="ORF">SHALO_2689</name>
</gene>
<keyword evidence="5" id="KW-0547">Nucleotide-binding</keyword>
<keyword evidence="9" id="KW-1133">Transmembrane helix</keyword>
<dbReference type="KEGG" id="shal:SHALO_2689"/>
<keyword evidence="8" id="KW-0902">Two-component regulatory system</keyword>
<proteinExistence type="predicted"/>
<feature type="domain" description="Histidine kinase" evidence="10">
    <location>
        <begin position="304"/>
        <end position="529"/>
    </location>
</feature>
<reference evidence="12" key="1">
    <citation type="submission" date="2016-08" db="EMBL/GenBank/DDBJ databases">
        <title>Complete genome sequence of the organohalide-respiring Epsilonproteobacterium Sulfurospirillum halorespirans.</title>
        <authorList>
            <person name="Goris T."/>
            <person name="Zimmermann J."/>
            <person name="Schenz B."/>
            <person name="Lemos M."/>
            <person name="Hackermueller J."/>
            <person name="Diekert G."/>
        </authorList>
    </citation>
    <scope>NUCLEOTIDE SEQUENCE [LARGE SCALE GENOMIC DNA]</scope>
    <source>
        <strain>DSM 13726</strain>
        <strain evidence="12">PCE-M2</strain>
    </source>
</reference>
<name>A0A1D7TN80_9BACT</name>
<dbReference type="EMBL" id="CP017111">
    <property type="protein sequence ID" value="AOO66447.1"/>
    <property type="molecule type" value="Genomic_DNA"/>
</dbReference>
<keyword evidence="7" id="KW-0067">ATP-binding</keyword>
<dbReference type="EC" id="2.7.13.3" evidence="2"/>
<evidence type="ECO:0000256" key="3">
    <source>
        <dbReference type="ARBA" id="ARBA00022553"/>
    </source>
</evidence>
<dbReference type="GO" id="GO:0005524">
    <property type="term" value="F:ATP binding"/>
    <property type="evidence" value="ECO:0007669"/>
    <property type="project" value="UniProtKB-KW"/>
</dbReference>
<dbReference type="STRING" id="1193502.SHALO_2689"/>
<organism evidence="11 12">
    <name type="scientific">Sulfurospirillum halorespirans DSM 13726</name>
    <dbReference type="NCBI Taxonomy" id="1193502"/>
    <lineage>
        <taxon>Bacteria</taxon>
        <taxon>Pseudomonadati</taxon>
        <taxon>Campylobacterota</taxon>
        <taxon>Epsilonproteobacteria</taxon>
        <taxon>Campylobacterales</taxon>
        <taxon>Sulfurospirillaceae</taxon>
        <taxon>Sulfurospirillum</taxon>
    </lineage>
</organism>
<dbReference type="PRINTS" id="PR00344">
    <property type="entry name" value="BCTRLSENSOR"/>
</dbReference>
<accession>A0A1D7TN80</accession>
<keyword evidence="6 11" id="KW-0418">Kinase</keyword>
<dbReference type="Proteomes" id="UP000094609">
    <property type="component" value="Chromosome"/>
</dbReference>
<evidence type="ECO:0000256" key="9">
    <source>
        <dbReference type="SAM" id="Phobius"/>
    </source>
</evidence>
<protein>
    <recommendedName>
        <fullName evidence="2">histidine kinase</fullName>
        <ecNumber evidence="2">2.7.13.3</ecNumber>
    </recommendedName>
</protein>
<dbReference type="InterPro" id="IPR003661">
    <property type="entry name" value="HisK_dim/P_dom"/>
</dbReference>
<dbReference type="InterPro" id="IPR003594">
    <property type="entry name" value="HATPase_dom"/>
</dbReference>
<dbReference type="InterPro" id="IPR036097">
    <property type="entry name" value="HisK_dim/P_sf"/>
</dbReference>
<dbReference type="Pfam" id="PF02518">
    <property type="entry name" value="HATPase_c"/>
    <property type="match status" value="1"/>
</dbReference>
<dbReference type="PANTHER" id="PTHR43065:SF10">
    <property type="entry name" value="PEROXIDE STRESS-ACTIVATED HISTIDINE KINASE MAK3"/>
    <property type="match status" value="1"/>
</dbReference>
<evidence type="ECO:0000256" key="8">
    <source>
        <dbReference type="ARBA" id="ARBA00023012"/>
    </source>
</evidence>
<evidence type="ECO:0000313" key="11">
    <source>
        <dbReference type="EMBL" id="AOO66447.1"/>
    </source>
</evidence>
<dbReference type="SUPFAM" id="SSF47384">
    <property type="entry name" value="Homodimeric domain of signal transducing histidine kinase"/>
    <property type="match status" value="1"/>
</dbReference>
<evidence type="ECO:0000256" key="4">
    <source>
        <dbReference type="ARBA" id="ARBA00022679"/>
    </source>
</evidence>
<keyword evidence="4" id="KW-0808">Transferase</keyword>
<dbReference type="SMART" id="SM00387">
    <property type="entry name" value="HATPase_c"/>
    <property type="match status" value="1"/>
</dbReference>
<dbReference type="PANTHER" id="PTHR43065">
    <property type="entry name" value="SENSOR HISTIDINE KINASE"/>
    <property type="match status" value="1"/>
</dbReference>
<evidence type="ECO:0000256" key="5">
    <source>
        <dbReference type="ARBA" id="ARBA00022741"/>
    </source>
</evidence>
<feature type="transmembrane region" description="Helical" evidence="9">
    <location>
        <begin position="222"/>
        <end position="243"/>
    </location>
</feature>
<evidence type="ECO:0000256" key="7">
    <source>
        <dbReference type="ARBA" id="ARBA00022840"/>
    </source>
</evidence>
<comment type="catalytic activity">
    <reaction evidence="1">
        <text>ATP + protein L-histidine = ADP + protein N-phospho-L-histidine.</text>
        <dbReference type="EC" id="2.7.13.3"/>
    </reaction>
</comment>
<dbReference type="InterPro" id="IPR036890">
    <property type="entry name" value="HATPase_C_sf"/>
</dbReference>
<keyword evidence="9" id="KW-0812">Transmembrane</keyword>
<evidence type="ECO:0000313" key="12">
    <source>
        <dbReference type="Proteomes" id="UP000094609"/>
    </source>
</evidence>
<dbReference type="InterPro" id="IPR005467">
    <property type="entry name" value="His_kinase_dom"/>
</dbReference>
<dbReference type="Gene3D" id="1.10.287.130">
    <property type="match status" value="1"/>
</dbReference>
<evidence type="ECO:0000259" key="10">
    <source>
        <dbReference type="PROSITE" id="PS50109"/>
    </source>
</evidence>
<dbReference type="SUPFAM" id="SSF55874">
    <property type="entry name" value="ATPase domain of HSP90 chaperone/DNA topoisomerase II/histidine kinase"/>
    <property type="match status" value="1"/>
</dbReference>